<dbReference type="Gene3D" id="2.40.160.10">
    <property type="entry name" value="Porin"/>
    <property type="match status" value="1"/>
</dbReference>
<evidence type="ECO:0000256" key="1">
    <source>
        <dbReference type="SAM" id="Coils"/>
    </source>
</evidence>
<feature type="signal peptide" evidence="2">
    <location>
        <begin position="1"/>
        <end position="25"/>
    </location>
</feature>
<feature type="coiled-coil region" evidence="1">
    <location>
        <begin position="31"/>
        <end position="65"/>
    </location>
</feature>
<evidence type="ECO:0000313" key="4">
    <source>
        <dbReference type="Proteomes" id="UP000028702"/>
    </source>
</evidence>
<dbReference type="InterPro" id="IPR010870">
    <property type="entry name" value="Porin_O/P"/>
</dbReference>
<gene>
    <name evidence="3" type="ORF">M2A_2710</name>
</gene>
<proteinExistence type="predicted"/>
<keyword evidence="4" id="KW-1185">Reference proteome</keyword>
<comment type="caution">
    <text evidence="3">The sequence shown here is derived from an EMBL/GenBank/DDBJ whole genome shotgun (WGS) entry which is preliminary data.</text>
</comment>
<dbReference type="SUPFAM" id="SSF56935">
    <property type="entry name" value="Porins"/>
    <property type="match status" value="1"/>
</dbReference>
<dbReference type="Proteomes" id="UP000028702">
    <property type="component" value="Unassembled WGS sequence"/>
</dbReference>
<dbReference type="STRING" id="1333998.M2A_2710"/>
<sequence>MNVMKSYLAGATTLAGIMAVSPAFAQDMPSREELWKMIQQQQAQIEALQQKIDVTEKKVQETDKKVEATGSEVERIASSGGGSGGDGWWQKTSVGGYGEVHYNGGDTDEVDIHRFVLFINHEFNDKVRFFSELEVEHGVAGEGQNGEVEVEQAFVEIDVAEHHSVTAGLQLVPVGILNITHEPPTFYGVERNNVEVNIIPTTWWEAGIGAHGELGSGFAYSAFVHSGLRVPTTGANAFRIRNGRQKVSEAKAKDGAVTTQLTYSGIPGVQFGVTGQYQSDLTQGEGEKTSATLFEAHVDSSFAFGPGSIGFRALAARWDLDSNAAEAIGRDEQYGWYIEPSYRFPVWYGDLGFFARYSEWDNSAGGGADSEFSQTQIGANYWPVEDVVFKLDYQFDDAPAGGTEDDRLNVGVGFQF</sequence>
<dbReference type="AlphaFoldDB" id="A0A081BDU3"/>
<accession>A0A081BDU3</accession>
<keyword evidence="1" id="KW-0175">Coiled coil</keyword>
<reference evidence="3 4" key="1">
    <citation type="submission" date="2014-07" db="EMBL/GenBank/DDBJ databases">
        <title>Tepidicaulis marinum gen. nov., sp. nov., a novel marine bacterium denitrifying nitrate to nitrous oxide strictly under microaerobic conditions.</title>
        <authorList>
            <person name="Takeuchi M."/>
            <person name="Yamagishi T."/>
            <person name="Kamagata Y."/>
            <person name="Oshima K."/>
            <person name="Hattori M."/>
            <person name="Katayama T."/>
            <person name="Hanada S."/>
            <person name="Tamaki H."/>
            <person name="Marumo K."/>
            <person name="Maeda H."/>
            <person name="Nedachi M."/>
            <person name="Iwasaki W."/>
            <person name="Suwa Y."/>
            <person name="Sakata S."/>
        </authorList>
    </citation>
    <scope>NUCLEOTIDE SEQUENCE [LARGE SCALE GENOMIC DNA]</scope>
    <source>
        <strain evidence="3 4">MA2</strain>
    </source>
</reference>
<dbReference type="InterPro" id="IPR023614">
    <property type="entry name" value="Porin_dom_sf"/>
</dbReference>
<dbReference type="RefSeq" id="WP_045448557.1">
    <property type="nucleotide sequence ID" value="NZ_BBIO01000016.1"/>
</dbReference>
<evidence type="ECO:0000256" key="2">
    <source>
        <dbReference type="SAM" id="SignalP"/>
    </source>
</evidence>
<organism evidence="3 4">
    <name type="scientific">Tepidicaulis marinus</name>
    <dbReference type="NCBI Taxonomy" id="1333998"/>
    <lineage>
        <taxon>Bacteria</taxon>
        <taxon>Pseudomonadati</taxon>
        <taxon>Pseudomonadota</taxon>
        <taxon>Alphaproteobacteria</taxon>
        <taxon>Hyphomicrobiales</taxon>
        <taxon>Parvibaculaceae</taxon>
        <taxon>Tepidicaulis</taxon>
    </lineage>
</organism>
<dbReference type="Pfam" id="PF07396">
    <property type="entry name" value="Porin_O_P"/>
    <property type="match status" value="1"/>
</dbReference>
<dbReference type="eggNOG" id="COG3203">
    <property type="taxonomic scope" value="Bacteria"/>
</dbReference>
<evidence type="ECO:0000313" key="3">
    <source>
        <dbReference type="EMBL" id="GAK46211.1"/>
    </source>
</evidence>
<keyword evidence="2" id="KW-0732">Signal</keyword>
<name>A0A081BDU3_9HYPH</name>
<dbReference type="EMBL" id="BBIO01000016">
    <property type="protein sequence ID" value="GAK46211.1"/>
    <property type="molecule type" value="Genomic_DNA"/>
</dbReference>
<feature type="chain" id="PRO_5001755001" evidence="2">
    <location>
        <begin position="26"/>
        <end position="416"/>
    </location>
</feature>
<protein>
    <submittedName>
        <fullName evidence="3">Conserved protein</fullName>
    </submittedName>
</protein>